<dbReference type="Pfam" id="PF00106">
    <property type="entry name" value="adh_short"/>
    <property type="match status" value="2"/>
</dbReference>
<dbReference type="OMA" id="HVQIPLL"/>
<name>L1IPY9_GUITC</name>
<dbReference type="RefSeq" id="XP_005825321.1">
    <property type="nucleotide sequence ID" value="XM_005825264.1"/>
</dbReference>
<protein>
    <submittedName>
        <fullName evidence="4 5">Uncharacterized protein</fullName>
    </submittedName>
</protein>
<keyword evidence="2" id="KW-0560">Oxidoreductase</keyword>
<dbReference type="PANTHER" id="PTHR24320:SF148">
    <property type="entry name" value="NAD(P)-BINDING ROSSMANN-FOLD SUPERFAMILY PROTEIN"/>
    <property type="match status" value="1"/>
</dbReference>
<evidence type="ECO:0000256" key="3">
    <source>
        <dbReference type="RuleBase" id="RU000363"/>
    </source>
</evidence>
<dbReference type="Proteomes" id="UP000011087">
    <property type="component" value="Unassembled WGS sequence"/>
</dbReference>
<evidence type="ECO:0000256" key="1">
    <source>
        <dbReference type="ARBA" id="ARBA00006484"/>
    </source>
</evidence>
<dbReference type="GeneID" id="17295074"/>
<reference evidence="5" key="3">
    <citation type="submission" date="2016-03" db="UniProtKB">
        <authorList>
            <consortium name="EnsemblProtists"/>
        </authorList>
    </citation>
    <scope>IDENTIFICATION</scope>
</reference>
<comment type="similarity">
    <text evidence="1 3">Belongs to the short-chain dehydrogenases/reductases (SDR) family.</text>
</comment>
<reference evidence="4 6" key="1">
    <citation type="journal article" date="2012" name="Nature">
        <title>Algal genomes reveal evolutionary mosaicism and the fate of nucleomorphs.</title>
        <authorList>
            <consortium name="DOE Joint Genome Institute"/>
            <person name="Curtis B.A."/>
            <person name="Tanifuji G."/>
            <person name="Burki F."/>
            <person name="Gruber A."/>
            <person name="Irimia M."/>
            <person name="Maruyama S."/>
            <person name="Arias M.C."/>
            <person name="Ball S.G."/>
            <person name="Gile G.H."/>
            <person name="Hirakawa Y."/>
            <person name="Hopkins J.F."/>
            <person name="Kuo A."/>
            <person name="Rensing S.A."/>
            <person name="Schmutz J."/>
            <person name="Symeonidi A."/>
            <person name="Elias M."/>
            <person name="Eveleigh R.J."/>
            <person name="Herman E.K."/>
            <person name="Klute M.J."/>
            <person name="Nakayama T."/>
            <person name="Obornik M."/>
            <person name="Reyes-Prieto A."/>
            <person name="Armbrust E.V."/>
            <person name="Aves S.J."/>
            <person name="Beiko R.G."/>
            <person name="Coutinho P."/>
            <person name="Dacks J.B."/>
            <person name="Durnford D.G."/>
            <person name="Fast N.M."/>
            <person name="Green B.R."/>
            <person name="Grisdale C.J."/>
            <person name="Hempel F."/>
            <person name="Henrissat B."/>
            <person name="Hoppner M.P."/>
            <person name="Ishida K."/>
            <person name="Kim E."/>
            <person name="Koreny L."/>
            <person name="Kroth P.G."/>
            <person name="Liu Y."/>
            <person name="Malik S.B."/>
            <person name="Maier U.G."/>
            <person name="McRose D."/>
            <person name="Mock T."/>
            <person name="Neilson J.A."/>
            <person name="Onodera N.T."/>
            <person name="Poole A.M."/>
            <person name="Pritham E.J."/>
            <person name="Richards T.A."/>
            <person name="Rocap G."/>
            <person name="Roy S.W."/>
            <person name="Sarai C."/>
            <person name="Schaack S."/>
            <person name="Shirato S."/>
            <person name="Slamovits C.H."/>
            <person name="Spencer D.F."/>
            <person name="Suzuki S."/>
            <person name="Worden A.Z."/>
            <person name="Zauner S."/>
            <person name="Barry K."/>
            <person name="Bell C."/>
            <person name="Bharti A.K."/>
            <person name="Crow J.A."/>
            <person name="Grimwood J."/>
            <person name="Kramer R."/>
            <person name="Lindquist E."/>
            <person name="Lucas S."/>
            <person name="Salamov A."/>
            <person name="McFadden G.I."/>
            <person name="Lane C.E."/>
            <person name="Keeling P.J."/>
            <person name="Gray M.W."/>
            <person name="Grigoriev I.V."/>
            <person name="Archibald J.M."/>
        </authorList>
    </citation>
    <scope>NUCLEOTIDE SEQUENCE</scope>
    <source>
        <strain evidence="4 6">CCMP2712</strain>
    </source>
</reference>
<evidence type="ECO:0000256" key="2">
    <source>
        <dbReference type="ARBA" id="ARBA00023002"/>
    </source>
</evidence>
<dbReference type="GO" id="GO:0016491">
    <property type="term" value="F:oxidoreductase activity"/>
    <property type="evidence" value="ECO:0007669"/>
    <property type="project" value="UniProtKB-KW"/>
</dbReference>
<dbReference type="EMBL" id="JH993049">
    <property type="protein sequence ID" value="EKX38341.1"/>
    <property type="molecule type" value="Genomic_DNA"/>
</dbReference>
<dbReference type="PANTHER" id="PTHR24320">
    <property type="entry name" value="RETINOL DEHYDROGENASE"/>
    <property type="match status" value="1"/>
</dbReference>
<dbReference type="OrthoDB" id="191139at2759"/>
<dbReference type="STRING" id="905079.L1IPY9"/>
<dbReference type="PRINTS" id="PR00080">
    <property type="entry name" value="SDRFAMILY"/>
</dbReference>
<dbReference type="PaxDb" id="55529-EKX38341"/>
<accession>L1IPY9</accession>
<dbReference type="HOGENOM" id="CLU_010194_44_5_1"/>
<dbReference type="EnsemblProtists" id="EKX38341">
    <property type="protein sequence ID" value="EKX38341"/>
    <property type="gene ID" value="GUITHDRAFT_77282"/>
</dbReference>
<sequence>MEFKEEDIADVWNEPPRYAIITGANTGIGYEMSRILAAKGWHVILACRNRQRGISAVNDIISDVGSHARIEFMELDLSSLDSVCNFVRRYSMKLRPLNLLINNAGIMLAPHALTVDGIEQTFQVNFVGPYLLTSLLLPKIRGSASADFPSRVVNVGSVAHRWAPKQGVILNMTTINDPSNYQRWGWYGHSKLALMLYTRKLCRDLMYENVYVNCVHPGVIRSDLFRHEGSPCLTFESLRDSRVAGEYFPPFFGAAGKLINFFAIPFYRSKASGALTPLFAATSPLVTQV</sequence>
<dbReference type="PRINTS" id="PR00081">
    <property type="entry name" value="GDHRDH"/>
</dbReference>
<dbReference type="Gene3D" id="3.40.50.720">
    <property type="entry name" value="NAD(P)-binding Rossmann-like Domain"/>
    <property type="match status" value="1"/>
</dbReference>
<evidence type="ECO:0000313" key="4">
    <source>
        <dbReference type="EMBL" id="EKX38341.1"/>
    </source>
</evidence>
<dbReference type="InterPro" id="IPR036291">
    <property type="entry name" value="NAD(P)-bd_dom_sf"/>
</dbReference>
<organism evidence="4">
    <name type="scientific">Guillardia theta (strain CCMP2712)</name>
    <name type="common">Cryptophyte</name>
    <dbReference type="NCBI Taxonomy" id="905079"/>
    <lineage>
        <taxon>Eukaryota</taxon>
        <taxon>Cryptophyceae</taxon>
        <taxon>Pyrenomonadales</taxon>
        <taxon>Geminigeraceae</taxon>
        <taxon>Guillardia</taxon>
    </lineage>
</organism>
<dbReference type="CDD" id="cd05327">
    <property type="entry name" value="retinol-DH_like_SDR_c_like"/>
    <property type="match status" value="1"/>
</dbReference>
<dbReference type="SUPFAM" id="SSF51735">
    <property type="entry name" value="NAD(P)-binding Rossmann-fold domains"/>
    <property type="match status" value="1"/>
</dbReference>
<gene>
    <name evidence="4" type="ORF">GUITHDRAFT_77282</name>
</gene>
<dbReference type="InterPro" id="IPR002347">
    <property type="entry name" value="SDR_fam"/>
</dbReference>
<reference evidence="6" key="2">
    <citation type="submission" date="2012-11" db="EMBL/GenBank/DDBJ databases">
        <authorList>
            <person name="Kuo A."/>
            <person name="Curtis B.A."/>
            <person name="Tanifuji G."/>
            <person name="Burki F."/>
            <person name="Gruber A."/>
            <person name="Irimia M."/>
            <person name="Maruyama S."/>
            <person name="Arias M.C."/>
            <person name="Ball S.G."/>
            <person name="Gile G.H."/>
            <person name="Hirakawa Y."/>
            <person name="Hopkins J.F."/>
            <person name="Rensing S.A."/>
            <person name="Schmutz J."/>
            <person name="Symeonidi A."/>
            <person name="Elias M."/>
            <person name="Eveleigh R.J."/>
            <person name="Herman E.K."/>
            <person name="Klute M.J."/>
            <person name="Nakayama T."/>
            <person name="Obornik M."/>
            <person name="Reyes-Prieto A."/>
            <person name="Armbrust E.V."/>
            <person name="Aves S.J."/>
            <person name="Beiko R.G."/>
            <person name="Coutinho P."/>
            <person name="Dacks J.B."/>
            <person name="Durnford D.G."/>
            <person name="Fast N.M."/>
            <person name="Green B.R."/>
            <person name="Grisdale C."/>
            <person name="Hempe F."/>
            <person name="Henrissat B."/>
            <person name="Hoppner M.P."/>
            <person name="Ishida K.-I."/>
            <person name="Kim E."/>
            <person name="Koreny L."/>
            <person name="Kroth P.G."/>
            <person name="Liu Y."/>
            <person name="Malik S.-B."/>
            <person name="Maier U.G."/>
            <person name="McRose D."/>
            <person name="Mock T."/>
            <person name="Neilson J.A."/>
            <person name="Onodera N.T."/>
            <person name="Poole A.M."/>
            <person name="Pritham E.J."/>
            <person name="Richards T.A."/>
            <person name="Rocap G."/>
            <person name="Roy S.W."/>
            <person name="Sarai C."/>
            <person name="Schaack S."/>
            <person name="Shirato S."/>
            <person name="Slamovits C.H."/>
            <person name="Spencer D.F."/>
            <person name="Suzuki S."/>
            <person name="Worden A.Z."/>
            <person name="Zauner S."/>
            <person name="Barry K."/>
            <person name="Bell C."/>
            <person name="Bharti A.K."/>
            <person name="Crow J.A."/>
            <person name="Grimwood J."/>
            <person name="Kramer R."/>
            <person name="Lindquist E."/>
            <person name="Lucas S."/>
            <person name="Salamov A."/>
            <person name="McFadden G.I."/>
            <person name="Lane C.E."/>
            <person name="Keeling P.J."/>
            <person name="Gray M.W."/>
            <person name="Grigoriev I.V."/>
            <person name="Archibald J.M."/>
        </authorList>
    </citation>
    <scope>NUCLEOTIDE SEQUENCE</scope>
    <source>
        <strain evidence="6">CCMP2712</strain>
    </source>
</reference>
<dbReference type="KEGG" id="gtt:GUITHDRAFT_77282"/>
<dbReference type="AlphaFoldDB" id="L1IPY9"/>
<keyword evidence="6" id="KW-1185">Reference proteome</keyword>
<evidence type="ECO:0000313" key="6">
    <source>
        <dbReference type="Proteomes" id="UP000011087"/>
    </source>
</evidence>
<proteinExistence type="inferred from homology"/>
<dbReference type="eggNOG" id="KOG1208">
    <property type="taxonomic scope" value="Eukaryota"/>
</dbReference>
<evidence type="ECO:0000313" key="5">
    <source>
        <dbReference type="EnsemblProtists" id="EKX38341"/>
    </source>
</evidence>